<accession>A0A0F9VZQ1</accession>
<sequence>MKQKLYKVNYARTSSDDPIYFSASKLSDVIDRINPDKEIRSINLLGKIEHITNS</sequence>
<dbReference type="EMBL" id="LAZR01000387">
    <property type="protein sequence ID" value="KKN71263.1"/>
    <property type="molecule type" value="Genomic_DNA"/>
</dbReference>
<proteinExistence type="predicted"/>
<reference evidence="1" key="1">
    <citation type="journal article" date="2015" name="Nature">
        <title>Complex archaea that bridge the gap between prokaryotes and eukaryotes.</title>
        <authorList>
            <person name="Spang A."/>
            <person name="Saw J.H."/>
            <person name="Jorgensen S.L."/>
            <person name="Zaremba-Niedzwiedzka K."/>
            <person name="Martijn J."/>
            <person name="Lind A.E."/>
            <person name="van Eijk R."/>
            <person name="Schleper C."/>
            <person name="Guy L."/>
            <person name="Ettema T.J."/>
        </authorList>
    </citation>
    <scope>NUCLEOTIDE SEQUENCE</scope>
</reference>
<gene>
    <name evidence="1" type="ORF">LCGC14_0423060</name>
</gene>
<dbReference type="AlphaFoldDB" id="A0A0F9VZQ1"/>
<comment type="caution">
    <text evidence="1">The sequence shown here is derived from an EMBL/GenBank/DDBJ whole genome shotgun (WGS) entry which is preliminary data.</text>
</comment>
<organism evidence="1">
    <name type="scientific">marine sediment metagenome</name>
    <dbReference type="NCBI Taxonomy" id="412755"/>
    <lineage>
        <taxon>unclassified sequences</taxon>
        <taxon>metagenomes</taxon>
        <taxon>ecological metagenomes</taxon>
    </lineage>
</organism>
<name>A0A0F9VZQ1_9ZZZZ</name>
<protein>
    <submittedName>
        <fullName evidence="1">Uncharacterized protein</fullName>
    </submittedName>
</protein>
<evidence type="ECO:0000313" key="1">
    <source>
        <dbReference type="EMBL" id="KKN71263.1"/>
    </source>
</evidence>